<dbReference type="HAMAP" id="MF_00740">
    <property type="entry name" value="Phosphopentomut"/>
    <property type="match status" value="1"/>
</dbReference>
<dbReference type="InterPro" id="IPR010045">
    <property type="entry name" value="DeoB"/>
</dbReference>
<dbReference type="Gene3D" id="3.40.720.10">
    <property type="entry name" value="Alkaline Phosphatase, subunit A"/>
    <property type="match status" value="1"/>
</dbReference>
<feature type="binding site" evidence="4">
    <location>
        <position position="372"/>
    </location>
    <ligand>
        <name>Mn(2+)</name>
        <dbReference type="ChEBI" id="CHEBI:29035"/>
        <label>2</label>
    </ligand>
</feature>
<evidence type="ECO:0000313" key="7">
    <source>
        <dbReference type="EMBL" id="PKK88637.1"/>
    </source>
</evidence>
<dbReference type="PIRSF" id="PIRSF001491">
    <property type="entry name" value="Ppentomutase"/>
    <property type="match status" value="1"/>
</dbReference>
<evidence type="ECO:0000259" key="6">
    <source>
        <dbReference type="Pfam" id="PF01676"/>
    </source>
</evidence>
<dbReference type="AlphaFoldDB" id="A0A2N1PJX2"/>
<reference evidence="7 8" key="1">
    <citation type="journal article" date="2017" name="ISME J.">
        <title>Potential for microbial H2 and metal transformations associated with novel bacteria and archaea in deep terrestrial subsurface sediments.</title>
        <authorList>
            <person name="Hernsdorf A.W."/>
            <person name="Amano Y."/>
            <person name="Miyakawa K."/>
            <person name="Ise K."/>
            <person name="Suzuki Y."/>
            <person name="Anantharaman K."/>
            <person name="Probst A."/>
            <person name="Burstein D."/>
            <person name="Thomas B.C."/>
            <person name="Banfield J.F."/>
        </authorList>
    </citation>
    <scope>NUCLEOTIDE SEQUENCE [LARGE SCALE GENOMIC DNA]</scope>
    <source>
        <strain evidence="7">HGW-Wallbacteria-1</strain>
    </source>
</reference>
<feature type="binding site" evidence="4">
    <location>
        <position position="361"/>
    </location>
    <ligand>
        <name>Mn(2+)</name>
        <dbReference type="ChEBI" id="CHEBI:29035"/>
        <label>1</label>
    </ligand>
</feature>
<dbReference type="SUPFAM" id="SSF143856">
    <property type="entry name" value="DeoB insert domain-like"/>
    <property type="match status" value="1"/>
</dbReference>
<dbReference type="InterPro" id="IPR024052">
    <property type="entry name" value="Phosphopentomutase_DeoB_cap_sf"/>
</dbReference>
<comment type="caution">
    <text evidence="7">The sequence shown here is derived from an EMBL/GenBank/DDBJ whole genome shotgun (WGS) entry which is preliminary data.</text>
</comment>
<comment type="catalytic activity">
    <reaction evidence="4">
        <text>2-deoxy-alpha-D-ribose 1-phosphate = 2-deoxy-D-ribose 5-phosphate</text>
        <dbReference type="Rhea" id="RHEA:27658"/>
        <dbReference type="ChEBI" id="CHEBI:57259"/>
        <dbReference type="ChEBI" id="CHEBI:62877"/>
        <dbReference type="EC" id="5.4.2.7"/>
    </reaction>
</comment>
<dbReference type="Proteomes" id="UP000233256">
    <property type="component" value="Unassembled WGS sequence"/>
</dbReference>
<feature type="binding site" evidence="4">
    <location>
        <position position="324"/>
    </location>
    <ligand>
        <name>Mn(2+)</name>
        <dbReference type="ChEBI" id="CHEBI:29035"/>
        <label>2</label>
    </ligand>
</feature>
<comment type="pathway">
    <text evidence="4">Carbohydrate degradation; 2-deoxy-D-ribose 1-phosphate degradation; D-glyceraldehyde 3-phosphate and acetaldehyde from 2-deoxy-alpha-D-ribose 1-phosphate: step 1/2.</text>
</comment>
<name>A0A2N1PJX2_9BACT</name>
<evidence type="ECO:0000313" key="8">
    <source>
        <dbReference type="Proteomes" id="UP000233256"/>
    </source>
</evidence>
<keyword evidence="4" id="KW-0963">Cytoplasm</keyword>
<dbReference type="GO" id="GO:0000287">
    <property type="term" value="F:magnesium ion binding"/>
    <property type="evidence" value="ECO:0007669"/>
    <property type="project" value="UniProtKB-UniRule"/>
</dbReference>
<comment type="subcellular location">
    <subcellularLocation>
        <location evidence="4">Cytoplasm</location>
    </subcellularLocation>
</comment>
<keyword evidence="3 4" id="KW-0464">Manganese</keyword>
<comment type="similarity">
    <text evidence="1 4">Belongs to the phosphopentomutase family.</text>
</comment>
<dbReference type="GO" id="GO:0030145">
    <property type="term" value="F:manganese ion binding"/>
    <property type="evidence" value="ECO:0007669"/>
    <property type="project" value="UniProtKB-UniRule"/>
</dbReference>
<feature type="domain" description="Metalloenzyme" evidence="6">
    <location>
        <begin position="10"/>
        <end position="412"/>
    </location>
</feature>
<dbReference type="GO" id="GO:0006018">
    <property type="term" value="P:2-deoxyribose 1-phosphate catabolic process"/>
    <property type="evidence" value="ECO:0007669"/>
    <property type="project" value="UniProtKB-UniRule"/>
</dbReference>
<evidence type="ECO:0000256" key="5">
    <source>
        <dbReference type="NCBIfam" id="TIGR01696"/>
    </source>
</evidence>
<comment type="function">
    <text evidence="4">Isomerase that catalyzes the conversion of deoxy-ribose 1-phosphate (dRib-1-P) and ribose 1-phosphate (Rib-1-P) to deoxy-ribose 5-phosphate (dRib-5-P) and ribose 5-phosphate (Rib-5-P), respectively.</text>
</comment>
<dbReference type="NCBIfam" id="TIGR01696">
    <property type="entry name" value="deoB"/>
    <property type="match status" value="1"/>
</dbReference>
<dbReference type="NCBIfam" id="NF003766">
    <property type="entry name" value="PRK05362.1"/>
    <property type="match status" value="1"/>
</dbReference>
<feature type="binding site" evidence="4">
    <location>
        <position position="360"/>
    </location>
    <ligand>
        <name>Mn(2+)</name>
        <dbReference type="ChEBI" id="CHEBI:29035"/>
        <label>1</label>
    </ligand>
</feature>
<dbReference type="CDD" id="cd16009">
    <property type="entry name" value="PPM"/>
    <property type="match status" value="1"/>
</dbReference>
<evidence type="ECO:0000256" key="1">
    <source>
        <dbReference type="ARBA" id="ARBA00010373"/>
    </source>
</evidence>
<gene>
    <name evidence="4" type="primary">deoB</name>
    <name evidence="7" type="ORF">CVV64_18025</name>
</gene>
<dbReference type="EC" id="5.4.2.7" evidence="4 5"/>
<evidence type="ECO:0000256" key="2">
    <source>
        <dbReference type="ARBA" id="ARBA00022723"/>
    </source>
</evidence>
<evidence type="ECO:0000256" key="3">
    <source>
        <dbReference type="ARBA" id="ARBA00023211"/>
    </source>
</evidence>
<dbReference type="PANTHER" id="PTHR21110">
    <property type="entry name" value="PHOSPHOPENTOMUTASE"/>
    <property type="match status" value="1"/>
</dbReference>
<accession>A0A2N1PJX2</accession>
<comment type="catalytic activity">
    <reaction evidence="4">
        <text>alpha-D-ribose 1-phosphate = D-ribose 5-phosphate</text>
        <dbReference type="Rhea" id="RHEA:18793"/>
        <dbReference type="ChEBI" id="CHEBI:57720"/>
        <dbReference type="ChEBI" id="CHEBI:78346"/>
        <dbReference type="EC" id="5.4.2.7"/>
    </reaction>
</comment>
<keyword evidence="4" id="KW-0413">Isomerase</keyword>
<organism evidence="7 8">
    <name type="scientific">Candidatus Wallbacteria bacterium HGW-Wallbacteria-1</name>
    <dbReference type="NCBI Taxonomy" id="2013854"/>
    <lineage>
        <taxon>Bacteria</taxon>
        <taxon>Candidatus Walliibacteriota</taxon>
    </lineage>
</organism>
<dbReference type="Pfam" id="PF01676">
    <property type="entry name" value="Metalloenzyme"/>
    <property type="match status" value="1"/>
</dbReference>
<dbReference type="UniPathway" id="UPA00087">
    <property type="reaction ID" value="UER00173"/>
</dbReference>
<dbReference type="EMBL" id="PGXC01000039">
    <property type="protein sequence ID" value="PKK88637.1"/>
    <property type="molecule type" value="Genomic_DNA"/>
</dbReference>
<comment type="cofactor">
    <cofactor evidence="4">
        <name>Mn(2+)</name>
        <dbReference type="ChEBI" id="CHEBI:29035"/>
    </cofactor>
    <text evidence="4">Binds 2 manganese ions.</text>
</comment>
<dbReference type="SUPFAM" id="SSF53649">
    <property type="entry name" value="Alkaline phosphatase-like"/>
    <property type="match status" value="1"/>
</dbReference>
<protein>
    <recommendedName>
        <fullName evidence="4 5">Phosphopentomutase</fullName>
        <ecNumber evidence="4 5">5.4.2.7</ecNumber>
    </recommendedName>
    <alternativeName>
        <fullName evidence="4">Phosphodeoxyribomutase</fullName>
    </alternativeName>
</protein>
<dbReference type="GO" id="GO:0008973">
    <property type="term" value="F:phosphopentomutase activity"/>
    <property type="evidence" value="ECO:0007669"/>
    <property type="project" value="UniProtKB-UniRule"/>
</dbReference>
<dbReference type="InterPro" id="IPR006124">
    <property type="entry name" value="Metalloenzyme"/>
</dbReference>
<dbReference type="GO" id="GO:0005829">
    <property type="term" value="C:cytosol"/>
    <property type="evidence" value="ECO:0007669"/>
    <property type="project" value="TreeGrafter"/>
</dbReference>
<dbReference type="InterPro" id="IPR017850">
    <property type="entry name" value="Alkaline_phosphatase_core_sf"/>
</dbReference>
<feature type="binding site" evidence="4">
    <location>
        <position position="17"/>
    </location>
    <ligand>
        <name>Mn(2+)</name>
        <dbReference type="ChEBI" id="CHEBI:29035"/>
        <label>1</label>
    </ligand>
</feature>
<dbReference type="Gene3D" id="3.30.70.1250">
    <property type="entry name" value="Phosphopentomutase"/>
    <property type="match status" value="1"/>
</dbReference>
<evidence type="ECO:0000256" key="4">
    <source>
        <dbReference type="HAMAP-Rule" id="MF_00740"/>
    </source>
</evidence>
<sequence length="426" mass="46166">MSKWNREKGRVAIVVLDSVGAGQMHDAAAYGDEGANTLGNISQKTGLPLPELGKLGLGNILFIKGTPPMAEPKGAWGLMAEASQGKDTTTGHWEIAGLVLPGPFPTYTDTGFPKDVRDKFESLIGRECIWKATYSGTELLKDFGEEHLKTGKPIVYTSADSVFQVAAHEEHFTIDCAKGSLKGIDALYEACRIARDEVLNGEHAVGRVIARPFVGTCSADFKRTANRHDYALNPIGPTILSRLYKAGFDTIGVGKIKDIFAGDGISEYTYNKGMKSLAPSISGKMSEVERTDPAGIENTLSYLKKDFNGLLFVNLVDCDMLFGHRNDVAGYRENLIRFDTELPSILKLLREDDILIITADHGCDPTYPGTDHSREFVPLLVYGQKVKAGVQLGVRKSFADIAATIAELFGVEGTGHGESFASVILD</sequence>
<dbReference type="GO" id="GO:0009117">
    <property type="term" value="P:nucleotide metabolic process"/>
    <property type="evidence" value="ECO:0007669"/>
    <property type="project" value="UniProtKB-UniRule"/>
</dbReference>
<dbReference type="GO" id="GO:0043094">
    <property type="term" value="P:metabolic compound salvage"/>
    <property type="evidence" value="ECO:0007669"/>
    <property type="project" value="UniProtKB-UniRule"/>
</dbReference>
<dbReference type="GO" id="GO:0006015">
    <property type="term" value="P:5-phosphoribose 1-diphosphate biosynthetic process"/>
    <property type="evidence" value="ECO:0007669"/>
    <property type="project" value="UniProtKB-UniPathway"/>
</dbReference>
<keyword evidence="2 4" id="KW-0479">Metal-binding</keyword>
<proteinExistence type="inferred from homology"/>
<dbReference type="PANTHER" id="PTHR21110:SF0">
    <property type="entry name" value="PHOSPHOPENTOMUTASE"/>
    <property type="match status" value="1"/>
</dbReference>
<feature type="binding site" evidence="4">
    <location>
        <position position="319"/>
    </location>
    <ligand>
        <name>Mn(2+)</name>
        <dbReference type="ChEBI" id="CHEBI:29035"/>
        <label>2</label>
    </ligand>
</feature>